<dbReference type="Proteomes" id="UP001501294">
    <property type="component" value="Unassembled WGS sequence"/>
</dbReference>
<keyword evidence="3" id="KW-1185">Reference proteome</keyword>
<sequence length="129" mass="14735">MEATQLISNNMESIYLGTILTLWPLLFFLGYISLLPQAVESGELEKKYSKTFRFIQYSTGWDHSGTVSIYLIILFMPVVFLGYTFGFFQSFMKEKSAKVFGYFVGALNLVLIIAIIGYLSGYYFKDVLP</sequence>
<organism evidence="2 3">
    <name type="scientific">Kangiella taiwanensis</name>
    <dbReference type="NCBI Taxonomy" id="1079179"/>
    <lineage>
        <taxon>Bacteria</taxon>
        <taxon>Pseudomonadati</taxon>
        <taxon>Pseudomonadota</taxon>
        <taxon>Gammaproteobacteria</taxon>
        <taxon>Kangiellales</taxon>
        <taxon>Kangiellaceae</taxon>
        <taxon>Kangiella</taxon>
    </lineage>
</organism>
<feature type="transmembrane region" description="Helical" evidence="1">
    <location>
        <begin position="100"/>
        <end position="124"/>
    </location>
</feature>
<feature type="transmembrane region" description="Helical" evidence="1">
    <location>
        <begin position="67"/>
        <end position="88"/>
    </location>
</feature>
<gene>
    <name evidence="2" type="ORF">GCM10023150_14160</name>
</gene>
<keyword evidence="1" id="KW-0472">Membrane</keyword>
<keyword evidence="1" id="KW-1133">Transmembrane helix</keyword>
<reference evidence="3" key="1">
    <citation type="journal article" date="2019" name="Int. J. Syst. Evol. Microbiol.">
        <title>The Global Catalogue of Microorganisms (GCM) 10K type strain sequencing project: providing services to taxonomists for standard genome sequencing and annotation.</title>
        <authorList>
            <consortium name="The Broad Institute Genomics Platform"/>
            <consortium name="The Broad Institute Genome Sequencing Center for Infectious Disease"/>
            <person name="Wu L."/>
            <person name="Ma J."/>
        </authorList>
    </citation>
    <scope>NUCLEOTIDE SEQUENCE [LARGE SCALE GENOMIC DNA]</scope>
    <source>
        <strain evidence="3">JCM 17727</strain>
    </source>
</reference>
<accession>A0ABP8I293</accession>
<evidence type="ECO:0000313" key="2">
    <source>
        <dbReference type="EMBL" id="GAA4349582.1"/>
    </source>
</evidence>
<proteinExistence type="predicted"/>
<evidence type="ECO:0000313" key="3">
    <source>
        <dbReference type="Proteomes" id="UP001501294"/>
    </source>
</evidence>
<keyword evidence="1" id="KW-0812">Transmembrane</keyword>
<evidence type="ECO:0000256" key="1">
    <source>
        <dbReference type="SAM" id="Phobius"/>
    </source>
</evidence>
<feature type="transmembrane region" description="Helical" evidence="1">
    <location>
        <begin position="14"/>
        <end position="34"/>
    </location>
</feature>
<evidence type="ECO:0008006" key="4">
    <source>
        <dbReference type="Google" id="ProtNLM"/>
    </source>
</evidence>
<dbReference type="EMBL" id="BAABFU010000002">
    <property type="protein sequence ID" value="GAA4349582.1"/>
    <property type="molecule type" value="Genomic_DNA"/>
</dbReference>
<comment type="caution">
    <text evidence="2">The sequence shown here is derived from an EMBL/GenBank/DDBJ whole genome shotgun (WGS) entry which is preliminary data.</text>
</comment>
<protein>
    <recommendedName>
        <fullName evidence="4">Yip1 domain-containing protein</fullName>
    </recommendedName>
</protein>
<name>A0ABP8I293_9GAMM</name>